<dbReference type="PANTHER" id="PTHR46277:SF19">
    <property type="entry name" value="RANDOM SLUG PROTEIN 5-LIKE"/>
    <property type="match status" value="1"/>
</dbReference>
<dbReference type="SUPFAM" id="SSF52087">
    <property type="entry name" value="CRAL/TRIO domain"/>
    <property type="match status" value="1"/>
</dbReference>
<feature type="domain" description="CRAL-TRIO" evidence="1">
    <location>
        <begin position="105"/>
        <end position="269"/>
    </location>
</feature>
<dbReference type="RefSeq" id="XP_021844744.1">
    <property type="nucleotide sequence ID" value="XM_021989052.2"/>
</dbReference>
<dbReference type="Gene3D" id="3.40.525.10">
    <property type="entry name" value="CRAL-TRIO lipid binding domain"/>
    <property type="match status" value="1"/>
</dbReference>
<keyword evidence="2" id="KW-1185">Reference proteome</keyword>
<organism evidence="2 3">
    <name type="scientific">Spinacia oleracea</name>
    <name type="common">Spinach</name>
    <dbReference type="NCBI Taxonomy" id="3562"/>
    <lineage>
        <taxon>Eukaryota</taxon>
        <taxon>Viridiplantae</taxon>
        <taxon>Streptophyta</taxon>
        <taxon>Embryophyta</taxon>
        <taxon>Tracheophyta</taxon>
        <taxon>Spermatophyta</taxon>
        <taxon>Magnoliopsida</taxon>
        <taxon>eudicotyledons</taxon>
        <taxon>Gunneridae</taxon>
        <taxon>Pentapetalae</taxon>
        <taxon>Caryophyllales</taxon>
        <taxon>Chenopodiaceae</taxon>
        <taxon>Chenopodioideae</taxon>
        <taxon>Anserineae</taxon>
        <taxon>Spinacia</taxon>
    </lineage>
</organism>
<dbReference type="Pfam" id="PF00650">
    <property type="entry name" value="CRAL_TRIO"/>
    <property type="match status" value="1"/>
</dbReference>
<dbReference type="InterPro" id="IPR036273">
    <property type="entry name" value="CRAL/TRIO_N_dom_sf"/>
</dbReference>
<sequence>MHTQEATIDGENNEMKADEVLQSESQSNEIKCGQNNGKENSVEQHKLSLMKLIVVRGDPSAKEADDLMLRRFLRARDLDVEKAAGLFLRYLKWRRTFVPNGSISEAEIQYDLGHKKMFLQGFDKQGRPINVVFGAKHFQNPKSGGLDEFKRFCVYSLDKICSRMPPGQEKYLGIADLQGWGYSNTDVRAYIGVLSLLQECYPERLGKMLIVHAPKIFMAVWKIIYPFIDEKTKTKMVFVENKRLKSTLLEDIDESQLPEIYGGKLPLVPIQDA</sequence>
<dbReference type="PANTHER" id="PTHR46277">
    <property type="entry name" value="OS03G0850700 PROTEIN"/>
    <property type="match status" value="1"/>
</dbReference>
<dbReference type="Proteomes" id="UP000813463">
    <property type="component" value="Chromosome 5"/>
</dbReference>
<accession>A0A9R0IAW9</accession>
<dbReference type="SMART" id="SM01100">
    <property type="entry name" value="CRAL_TRIO_N"/>
    <property type="match status" value="1"/>
</dbReference>
<gene>
    <name evidence="3" type="primary">LOC110784602</name>
</gene>
<evidence type="ECO:0000313" key="3">
    <source>
        <dbReference type="RefSeq" id="XP_021844744.1"/>
    </source>
</evidence>
<evidence type="ECO:0000259" key="1">
    <source>
        <dbReference type="PROSITE" id="PS50191"/>
    </source>
</evidence>
<name>A0A9R0IAW9_SPIOL</name>
<dbReference type="KEGG" id="soe:110784602"/>
<dbReference type="InterPro" id="IPR001251">
    <property type="entry name" value="CRAL-TRIO_dom"/>
</dbReference>
<dbReference type="OrthoDB" id="1434354at2759"/>
<dbReference type="InterPro" id="IPR036865">
    <property type="entry name" value="CRAL-TRIO_dom_sf"/>
</dbReference>
<reference evidence="3" key="2">
    <citation type="submission" date="2025-08" db="UniProtKB">
        <authorList>
            <consortium name="RefSeq"/>
        </authorList>
    </citation>
    <scope>IDENTIFICATION</scope>
    <source>
        <tissue evidence="3">Leaf</tissue>
    </source>
</reference>
<reference evidence="2" key="1">
    <citation type="journal article" date="2021" name="Nat. Commun.">
        <title>Genomic analyses provide insights into spinach domestication and the genetic basis of agronomic traits.</title>
        <authorList>
            <person name="Cai X."/>
            <person name="Sun X."/>
            <person name="Xu C."/>
            <person name="Sun H."/>
            <person name="Wang X."/>
            <person name="Ge C."/>
            <person name="Zhang Z."/>
            <person name="Wang Q."/>
            <person name="Fei Z."/>
            <person name="Jiao C."/>
            <person name="Wang Q."/>
        </authorList>
    </citation>
    <scope>NUCLEOTIDE SEQUENCE [LARGE SCALE GENOMIC DNA]</scope>
    <source>
        <strain evidence="2">cv. Varoflay</strain>
    </source>
</reference>
<dbReference type="CDD" id="cd00170">
    <property type="entry name" value="SEC14"/>
    <property type="match status" value="1"/>
</dbReference>
<proteinExistence type="predicted"/>
<dbReference type="SMART" id="SM00516">
    <property type="entry name" value="SEC14"/>
    <property type="match status" value="1"/>
</dbReference>
<evidence type="ECO:0000313" key="2">
    <source>
        <dbReference type="Proteomes" id="UP000813463"/>
    </source>
</evidence>
<dbReference type="GeneID" id="110784602"/>
<dbReference type="InterPro" id="IPR011074">
    <property type="entry name" value="CRAL/TRIO_N_dom"/>
</dbReference>
<dbReference type="PROSITE" id="PS50191">
    <property type="entry name" value="CRAL_TRIO"/>
    <property type="match status" value="1"/>
</dbReference>
<dbReference type="SUPFAM" id="SSF46938">
    <property type="entry name" value="CRAL/TRIO N-terminal domain"/>
    <property type="match status" value="1"/>
</dbReference>
<dbReference type="AlphaFoldDB" id="A0A9R0IAW9"/>
<protein>
    <recommendedName>
        <fullName evidence="1">CRAL-TRIO domain-containing protein</fullName>
    </recommendedName>
</protein>